<dbReference type="GO" id="GO:0016491">
    <property type="term" value="F:oxidoreductase activity"/>
    <property type="evidence" value="ECO:0007669"/>
    <property type="project" value="UniProtKB-KW"/>
</dbReference>
<keyword evidence="5" id="KW-1185">Reference proteome</keyword>
<sequence length="235" mass="26414">MQRYIVVTGGTKGIGRAVVEQFAKEGFHIITCSRNEKDLQKLKLEIEQAYTFSKVFYQQADLSDRKSVELFLKYVQSLQVQLDVVVNNSGLFIPGKITEEDDEALPFMINTNLYSAYYISKTLVKDMIKRRSGHIFTLCSTASITPYINGGSYCISKFALYGMTKVLREETKEHNVKVTAILPGATLTASWEGVDLPPERFMKSEDVAQAIWGAYTMSANSVVEEILIRPQLGDL</sequence>
<dbReference type="Pfam" id="PF00106">
    <property type="entry name" value="adh_short"/>
    <property type="match status" value="1"/>
</dbReference>
<organism evidence="4 5">
    <name type="scientific">Pontibacter populi</name>
    <dbReference type="NCBI Taxonomy" id="890055"/>
    <lineage>
        <taxon>Bacteria</taxon>
        <taxon>Pseudomonadati</taxon>
        <taxon>Bacteroidota</taxon>
        <taxon>Cytophagia</taxon>
        <taxon>Cytophagales</taxon>
        <taxon>Hymenobacteraceae</taxon>
        <taxon>Pontibacter</taxon>
    </lineage>
</organism>
<dbReference type="PANTHER" id="PTHR42901">
    <property type="entry name" value="ALCOHOL DEHYDROGENASE"/>
    <property type="match status" value="1"/>
</dbReference>
<comment type="similarity">
    <text evidence="1 3">Belongs to the short-chain dehydrogenases/reductases (SDR) family.</text>
</comment>
<dbReference type="SUPFAM" id="SSF51735">
    <property type="entry name" value="NAD(P)-binding Rossmann-fold domains"/>
    <property type="match status" value="1"/>
</dbReference>
<dbReference type="EC" id="1.-.-.-" evidence="4"/>
<dbReference type="InterPro" id="IPR020904">
    <property type="entry name" value="Sc_DH/Rdtase_CS"/>
</dbReference>
<reference evidence="4 5" key="1">
    <citation type="submission" date="2024-06" db="EMBL/GenBank/DDBJ databases">
        <title>Pontibacter populi HYL7-15.</title>
        <authorList>
            <person name="Kim M.K."/>
        </authorList>
    </citation>
    <scope>NUCLEOTIDE SEQUENCE [LARGE SCALE GENOMIC DNA]</scope>
    <source>
        <strain evidence="4 5">HYL7-15</strain>
    </source>
</reference>
<comment type="caution">
    <text evidence="4">The sequence shown here is derived from an EMBL/GenBank/DDBJ whole genome shotgun (WGS) entry which is preliminary data.</text>
</comment>
<accession>A0ABV1RWG3</accession>
<dbReference type="Proteomes" id="UP001476807">
    <property type="component" value="Unassembled WGS sequence"/>
</dbReference>
<proteinExistence type="inferred from homology"/>
<dbReference type="PRINTS" id="PR00081">
    <property type="entry name" value="GDHRDH"/>
</dbReference>
<dbReference type="Gene3D" id="3.40.50.720">
    <property type="entry name" value="NAD(P)-binding Rossmann-like Domain"/>
    <property type="match status" value="1"/>
</dbReference>
<dbReference type="PRINTS" id="PR00080">
    <property type="entry name" value="SDRFAMILY"/>
</dbReference>
<protein>
    <submittedName>
        <fullName evidence="4">SDR family oxidoreductase</fullName>
        <ecNumber evidence="4">1.-.-.-</ecNumber>
    </submittedName>
</protein>
<dbReference type="EMBL" id="JBEOKT010000014">
    <property type="protein sequence ID" value="MER2998753.1"/>
    <property type="molecule type" value="Genomic_DNA"/>
</dbReference>
<dbReference type="PANTHER" id="PTHR42901:SF1">
    <property type="entry name" value="ALCOHOL DEHYDROGENASE"/>
    <property type="match status" value="1"/>
</dbReference>
<evidence type="ECO:0000313" key="5">
    <source>
        <dbReference type="Proteomes" id="UP001476807"/>
    </source>
</evidence>
<dbReference type="PROSITE" id="PS00061">
    <property type="entry name" value="ADH_SHORT"/>
    <property type="match status" value="1"/>
</dbReference>
<keyword evidence="2 4" id="KW-0560">Oxidoreductase</keyword>
<evidence type="ECO:0000256" key="1">
    <source>
        <dbReference type="ARBA" id="ARBA00006484"/>
    </source>
</evidence>
<dbReference type="RefSeq" id="WP_350413206.1">
    <property type="nucleotide sequence ID" value="NZ_JBEOKT010000014.1"/>
</dbReference>
<name>A0ABV1RWG3_9BACT</name>
<dbReference type="CDD" id="cd05233">
    <property type="entry name" value="SDR_c"/>
    <property type="match status" value="1"/>
</dbReference>
<evidence type="ECO:0000313" key="4">
    <source>
        <dbReference type="EMBL" id="MER2998753.1"/>
    </source>
</evidence>
<evidence type="ECO:0000256" key="3">
    <source>
        <dbReference type="RuleBase" id="RU000363"/>
    </source>
</evidence>
<dbReference type="InterPro" id="IPR002347">
    <property type="entry name" value="SDR_fam"/>
</dbReference>
<dbReference type="InterPro" id="IPR036291">
    <property type="entry name" value="NAD(P)-bd_dom_sf"/>
</dbReference>
<evidence type="ECO:0000256" key="2">
    <source>
        <dbReference type="ARBA" id="ARBA00023002"/>
    </source>
</evidence>
<gene>
    <name evidence="4" type="ORF">ABS362_14460</name>
</gene>